<dbReference type="STRING" id="1754191.A0A1Y1V7J1"/>
<keyword evidence="2" id="KW-0539">Nucleus</keyword>
<comment type="caution">
    <text evidence="4">The sequence shown here is derived from an EMBL/GenBank/DDBJ whole genome shotgun (WGS) entry which is preliminary data.</text>
</comment>
<reference evidence="4 5" key="2">
    <citation type="submission" date="2016-08" db="EMBL/GenBank/DDBJ databases">
        <title>Pervasive Adenine N6-methylation of Active Genes in Fungi.</title>
        <authorList>
            <consortium name="DOE Joint Genome Institute"/>
            <person name="Mondo S.J."/>
            <person name="Dannebaum R.O."/>
            <person name="Kuo R.C."/>
            <person name="Labutti K."/>
            <person name="Haridas S."/>
            <person name="Kuo A."/>
            <person name="Salamov A."/>
            <person name="Ahrendt S.R."/>
            <person name="Lipzen A."/>
            <person name="Sullivan W."/>
            <person name="Andreopoulos W.B."/>
            <person name="Clum A."/>
            <person name="Lindquist E."/>
            <person name="Daum C."/>
            <person name="Ramamoorthy G.K."/>
            <person name="Gryganskyi A."/>
            <person name="Culley D."/>
            <person name="Magnuson J.K."/>
            <person name="James T.Y."/>
            <person name="O'Malley M.A."/>
            <person name="Stajich J.E."/>
            <person name="Spatafora J.W."/>
            <person name="Visel A."/>
            <person name="Grigoriev I.V."/>
        </authorList>
    </citation>
    <scope>NUCLEOTIDE SEQUENCE [LARGE SCALE GENOMIC DNA]</scope>
    <source>
        <strain evidence="5">finn</strain>
    </source>
</reference>
<dbReference type="GO" id="GO:0000724">
    <property type="term" value="P:double-strand break repair via homologous recombination"/>
    <property type="evidence" value="ECO:0007669"/>
    <property type="project" value="TreeGrafter"/>
</dbReference>
<reference evidence="4 5" key="1">
    <citation type="submission" date="2016-08" db="EMBL/GenBank/DDBJ databases">
        <title>Genomes of anaerobic fungi encode conserved fungal cellulosomes for biomass hydrolysis.</title>
        <authorList>
            <consortium name="DOE Joint Genome Institute"/>
            <person name="Haitjema C.H."/>
            <person name="Gilmore S.P."/>
            <person name="Henske J.K."/>
            <person name="Solomon K.V."/>
            <person name="De Groot R."/>
            <person name="Kuo A."/>
            <person name="Mondo S.J."/>
            <person name="Salamov A.A."/>
            <person name="Labutti K."/>
            <person name="Zhao Z."/>
            <person name="Chiniquy J."/>
            <person name="Barry K."/>
            <person name="Brewer H.M."/>
            <person name="Purvine S.O."/>
            <person name="Wright A.T."/>
            <person name="Boxma B."/>
            <person name="Van Alen T."/>
            <person name="Hackstein J.H."/>
            <person name="Baker S.E."/>
            <person name="Grigoriev I.V."/>
            <person name="O'Malley M.A."/>
        </authorList>
    </citation>
    <scope>NUCLEOTIDE SEQUENCE [LARGE SCALE GENOMIC DNA]</scope>
    <source>
        <strain evidence="5">finn</strain>
    </source>
</reference>
<dbReference type="Proteomes" id="UP000193719">
    <property type="component" value="Unassembled WGS sequence"/>
</dbReference>
<protein>
    <recommendedName>
        <fullName evidence="2">26S proteasome complex subunit SEM1</fullName>
    </recommendedName>
</protein>
<proteinExistence type="inferred from homology"/>
<feature type="compositionally biased region" description="Acidic residues" evidence="3">
    <location>
        <begin position="31"/>
        <end position="43"/>
    </location>
</feature>
<dbReference type="AlphaFoldDB" id="A0A1Y1V7J1"/>
<dbReference type="GO" id="GO:0005634">
    <property type="term" value="C:nucleus"/>
    <property type="evidence" value="ECO:0007669"/>
    <property type="project" value="UniProtKB-SubCell"/>
</dbReference>
<sequence>MDRNNSTQIDEDDDFEDFPANDWEVQKDQDDSQYWEDNWDDSDIDDEFSKQLRAELQNNQN</sequence>
<evidence type="ECO:0000256" key="3">
    <source>
        <dbReference type="SAM" id="MobiDB-lite"/>
    </source>
</evidence>
<comment type="function">
    <text evidence="2">Component of the 26S proteasome, a multiprotein complex involved in the ATP-dependent degradation of ubiquitinated proteins.</text>
</comment>
<gene>
    <name evidence="4" type="ORF">BCR36DRAFT_584340</name>
</gene>
<dbReference type="Pfam" id="PF05160">
    <property type="entry name" value="DSS1_SEM1"/>
    <property type="match status" value="1"/>
</dbReference>
<evidence type="ECO:0000313" key="4">
    <source>
        <dbReference type="EMBL" id="ORX48427.1"/>
    </source>
</evidence>
<comment type="subcellular location">
    <subcellularLocation>
        <location evidence="2">Nucleus</location>
    </subcellularLocation>
</comment>
<dbReference type="PANTHER" id="PTHR16771">
    <property type="entry name" value="26 PROTEASOME COMPLEX SUBUNIT DSS1"/>
    <property type="match status" value="1"/>
</dbReference>
<keyword evidence="5" id="KW-1185">Reference proteome</keyword>
<keyword evidence="2" id="KW-0647">Proteasome</keyword>
<organism evidence="4 5">
    <name type="scientific">Piromyces finnis</name>
    <dbReference type="NCBI Taxonomy" id="1754191"/>
    <lineage>
        <taxon>Eukaryota</taxon>
        <taxon>Fungi</taxon>
        <taxon>Fungi incertae sedis</taxon>
        <taxon>Chytridiomycota</taxon>
        <taxon>Chytridiomycota incertae sedis</taxon>
        <taxon>Neocallimastigomycetes</taxon>
        <taxon>Neocallimastigales</taxon>
        <taxon>Neocallimastigaceae</taxon>
        <taxon>Piromyces</taxon>
    </lineage>
</organism>
<evidence type="ECO:0000256" key="1">
    <source>
        <dbReference type="ARBA" id="ARBA00034491"/>
    </source>
</evidence>
<evidence type="ECO:0000313" key="5">
    <source>
        <dbReference type="Proteomes" id="UP000193719"/>
    </source>
</evidence>
<name>A0A1Y1V7J1_9FUNG</name>
<comment type="similarity">
    <text evidence="1 2">Belongs to the DSS1/SEM1 family.</text>
</comment>
<dbReference type="EMBL" id="MCFH01000027">
    <property type="protein sequence ID" value="ORX48427.1"/>
    <property type="molecule type" value="Genomic_DNA"/>
</dbReference>
<evidence type="ECO:0000256" key="2">
    <source>
        <dbReference type="RuleBase" id="RU369057"/>
    </source>
</evidence>
<dbReference type="GO" id="GO:0006406">
    <property type="term" value="P:mRNA export from nucleus"/>
    <property type="evidence" value="ECO:0007669"/>
    <property type="project" value="UniProtKB-UniRule"/>
</dbReference>
<dbReference type="OrthoDB" id="5586203at2759"/>
<feature type="region of interest" description="Disordered" evidence="3">
    <location>
        <begin position="1"/>
        <end position="43"/>
    </location>
</feature>
<dbReference type="InterPro" id="IPR007834">
    <property type="entry name" value="DSS1_SEM1"/>
</dbReference>
<dbReference type="SMART" id="SM01385">
    <property type="entry name" value="DSS1_SEM1"/>
    <property type="match status" value="1"/>
</dbReference>
<accession>A0A1Y1V7J1</accession>
<dbReference type="GO" id="GO:0043248">
    <property type="term" value="P:proteasome assembly"/>
    <property type="evidence" value="ECO:0007669"/>
    <property type="project" value="UniProtKB-UniRule"/>
</dbReference>
<feature type="compositionally biased region" description="Acidic residues" evidence="3">
    <location>
        <begin position="9"/>
        <end position="19"/>
    </location>
</feature>
<dbReference type="PANTHER" id="PTHR16771:SF0">
    <property type="entry name" value="26S PROTEASOME COMPLEX SUBUNIT SEM1"/>
    <property type="match status" value="1"/>
</dbReference>
<dbReference type="GO" id="GO:0008541">
    <property type="term" value="C:proteasome regulatory particle, lid subcomplex"/>
    <property type="evidence" value="ECO:0007669"/>
    <property type="project" value="UniProtKB-UniRule"/>
</dbReference>